<keyword evidence="7 13" id="KW-0378">Hydrolase</keyword>
<dbReference type="STRING" id="1122997.GCA_000425285_02535"/>
<evidence type="ECO:0000256" key="3">
    <source>
        <dbReference type="ARBA" id="ARBA00009184"/>
    </source>
</evidence>
<keyword evidence="8" id="KW-0460">Magnesium</keyword>
<comment type="catalytic activity">
    <reaction evidence="11">
        <text>O-phospho-L-serine + H2O = L-serine + phosphate</text>
        <dbReference type="Rhea" id="RHEA:21208"/>
        <dbReference type="ChEBI" id="CHEBI:15377"/>
        <dbReference type="ChEBI" id="CHEBI:33384"/>
        <dbReference type="ChEBI" id="CHEBI:43474"/>
        <dbReference type="ChEBI" id="CHEBI:57524"/>
        <dbReference type="EC" id="3.1.3.3"/>
    </reaction>
</comment>
<gene>
    <name evidence="13" type="primary">serB</name>
    <name evidence="13" type="ORF">NCTC13652_02746</name>
</gene>
<dbReference type="InterPro" id="IPR036412">
    <property type="entry name" value="HAD-like_sf"/>
</dbReference>
<evidence type="ECO:0000256" key="1">
    <source>
        <dbReference type="ARBA" id="ARBA00001946"/>
    </source>
</evidence>
<dbReference type="InterPro" id="IPR004469">
    <property type="entry name" value="PSP"/>
</dbReference>
<organism evidence="13 14">
    <name type="scientific">Acidipropionibacterium jensenii</name>
    <dbReference type="NCBI Taxonomy" id="1749"/>
    <lineage>
        <taxon>Bacteria</taxon>
        <taxon>Bacillati</taxon>
        <taxon>Actinomycetota</taxon>
        <taxon>Actinomycetes</taxon>
        <taxon>Propionibacteriales</taxon>
        <taxon>Propionibacteriaceae</taxon>
        <taxon>Acidipropionibacterium</taxon>
    </lineage>
</organism>
<evidence type="ECO:0000256" key="10">
    <source>
        <dbReference type="ARBA" id="ARBA00031693"/>
    </source>
</evidence>
<dbReference type="InterPro" id="IPR050582">
    <property type="entry name" value="HAD-like_SerB"/>
</dbReference>
<evidence type="ECO:0000256" key="9">
    <source>
        <dbReference type="ARBA" id="ARBA00023299"/>
    </source>
</evidence>
<comment type="catalytic activity">
    <reaction evidence="12">
        <text>O-phospho-D-serine + H2O = D-serine + phosphate</text>
        <dbReference type="Rhea" id="RHEA:24873"/>
        <dbReference type="ChEBI" id="CHEBI:15377"/>
        <dbReference type="ChEBI" id="CHEBI:35247"/>
        <dbReference type="ChEBI" id="CHEBI:43474"/>
        <dbReference type="ChEBI" id="CHEBI:58680"/>
        <dbReference type="EC" id="3.1.3.3"/>
    </reaction>
</comment>
<accession>A0A3Q9UL82</accession>
<dbReference type="InterPro" id="IPR023214">
    <property type="entry name" value="HAD_sf"/>
</dbReference>
<evidence type="ECO:0000256" key="6">
    <source>
        <dbReference type="ARBA" id="ARBA00022723"/>
    </source>
</evidence>
<name>A0A3Q9UL82_9ACTN</name>
<dbReference type="NCBIfam" id="TIGR01488">
    <property type="entry name" value="HAD-SF-IB"/>
    <property type="match status" value="1"/>
</dbReference>
<dbReference type="AlphaFoldDB" id="A0A3Q9UL82"/>
<dbReference type="Proteomes" id="UP000277858">
    <property type="component" value="Chromosome"/>
</dbReference>
<evidence type="ECO:0000256" key="4">
    <source>
        <dbReference type="ARBA" id="ARBA00012640"/>
    </source>
</evidence>
<protein>
    <recommendedName>
        <fullName evidence="4">phosphoserine phosphatase</fullName>
        <ecNumber evidence="4">3.1.3.3</ecNumber>
    </recommendedName>
    <alternativeName>
        <fullName evidence="10">O-phosphoserine phosphohydrolase</fullName>
    </alternativeName>
</protein>
<dbReference type="GO" id="GO:0000287">
    <property type="term" value="F:magnesium ion binding"/>
    <property type="evidence" value="ECO:0007669"/>
    <property type="project" value="TreeGrafter"/>
</dbReference>
<proteinExistence type="inferred from homology"/>
<sequence length="288" mass="30164">MAYRIVLLCDLDSLEPLRHVAQPFWSQAATARGLTGEGWRSLGFKLPAQPLHDVRRLAAEARPAGVDIIAVPPHLNDEFPGLIVSDVDSTVTRTEGIDLLAEVAGCADQVAEVTARAMNGELDFAQSLTERVGLLKGLPEGALAEAGAAVKVTDGAAELFRQAHQVSCRVGLVSGGFTAMVAPLAAQLGADVLAANELEIVDGALTGRLAGEIVDRAAKERYLRRWADQFGVPMRRTIALGDGANDLDMLGAAGLGIAFCAKPVVVGAADGALSFPRLDALGTLWARP</sequence>
<evidence type="ECO:0000256" key="12">
    <source>
        <dbReference type="ARBA" id="ARBA00048523"/>
    </source>
</evidence>
<evidence type="ECO:0000313" key="13">
    <source>
        <dbReference type="EMBL" id="VEI04514.1"/>
    </source>
</evidence>
<dbReference type="SFLD" id="SFLDF00029">
    <property type="entry name" value="phosphoserine_phosphatase"/>
    <property type="match status" value="1"/>
</dbReference>
<dbReference type="Gene3D" id="3.40.50.1000">
    <property type="entry name" value="HAD superfamily/HAD-like"/>
    <property type="match status" value="1"/>
</dbReference>
<evidence type="ECO:0000256" key="8">
    <source>
        <dbReference type="ARBA" id="ARBA00022842"/>
    </source>
</evidence>
<dbReference type="Pfam" id="PF12710">
    <property type="entry name" value="HAD"/>
    <property type="match status" value="1"/>
</dbReference>
<dbReference type="EMBL" id="LR134473">
    <property type="protein sequence ID" value="VEI04514.1"/>
    <property type="molecule type" value="Genomic_DNA"/>
</dbReference>
<comment type="pathway">
    <text evidence="2">Amino-acid biosynthesis; L-serine biosynthesis; L-serine from 3-phospho-D-glycerate: step 3/3.</text>
</comment>
<keyword evidence="14" id="KW-1185">Reference proteome</keyword>
<comment type="similarity">
    <text evidence="3">Belongs to the HAD-like hydrolase superfamily. SerB family.</text>
</comment>
<dbReference type="SFLD" id="SFLDG01136">
    <property type="entry name" value="C1.6:_Phosphoserine_Phosphatas"/>
    <property type="match status" value="1"/>
</dbReference>
<dbReference type="GO" id="GO:0036424">
    <property type="term" value="F:L-phosphoserine phosphatase activity"/>
    <property type="evidence" value="ECO:0007669"/>
    <property type="project" value="InterPro"/>
</dbReference>
<evidence type="ECO:0000256" key="7">
    <source>
        <dbReference type="ARBA" id="ARBA00022801"/>
    </source>
</evidence>
<keyword evidence="9" id="KW-0718">Serine biosynthesis</keyword>
<dbReference type="PANTHER" id="PTHR43344">
    <property type="entry name" value="PHOSPHOSERINE PHOSPHATASE"/>
    <property type="match status" value="1"/>
</dbReference>
<evidence type="ECO:0000256" key="5">
    <source>
        <dbReference type="ARBA" id="ARBA00022605"/>
    </source>
</evidence>
<dbReference type="GO" id="GO:0005737">
    <property type="term" value="C:cytoplasm"/>
    <property type="evidence" value="ECO:0007669"/>
    <property type="project" value="TreeGrafter"/>
</dbReference>
<dbReference type="SFLD" id="SFLDS00003">
    <property type="entry name" value="Haloacid_Dehalogenase"/>
    <property type="match status" value="1"/>
</dbReference>
<keyword evidence="6" id="KW-0479">Metal-binding</keyword>
<dbReference type="RefSeq" id="WP_028703807.1">
    <property type="nucleotide sequence ID" value="NZ_CP025571.1"/>
</dbReference>
<comment type="cofactor">
    <cofactor evidence="1">
        <name>Mg(2+)</name>
        <dbReference type="ChEBI" id="CHEBI:18420"/>
    </cofactor>
</comment>
<dbReference type="GO" id="GO:0006564">
    <property type="term" value="P:L-serine biosynthetic process"/>
    <property type="evidence" value="ECO:0007669"/>
    <property type="project" value="UniProtKB-KW"/>
</dbReference>
<keyword evidence="5" id="KW-0028">Amino-acid biosynthesis</keyword>
<dbReference type="NCBIfam" id="TIGR00338">
    <property type="entry name" value="serB"/>
    <property type="match status" value="1"/>
</dbReference>
<evidence type="ECO:0000256" key="2">
    <source>
        <dbReference type="ARBA" id="ARBA00005135"/>
    </source>
</evidence>
<dbReference type="PANTHER" id="PTHR43344:SF2">
    <property type="entry name" value="PHOSPHOSERINE PHOSPHATASE"/>
    <property type="match status" value="1"/>
</dbReference>
<dbReference type="UniPathway" id="UPA00135">
    <property type="reaction ID" value="UER00198"/>
</dbReference>
<reference evidence="13 14" key="1">
    <citation type="submission" date="2018-12" db="EMBL/GenBank/DDBJ databases">
        <authorList>
            <consortium name="Pathogen Informatics"/>
        </authorList>
    </citation>
    <scope>NUCLEOTIDE SEQUENCE [LARGE SCALE GENOMIC DNA]</scope>
    <source>
        <strain evidence="13 14">NCTC13652</strain>
    </source>
</reference>
<dbReference type="OrthoDB" id="9792539at2"/>
<dbReference type="SFLD" id="SFLDG01137">
    <property type="entry name" value="C1.6.1:_Phosphoserine_Phosphat"/>
    <property type="match status" value="1"/>
</dbReference>
<evidence type="ECO:0000256" key="11">
    <source>
        <dbReference type="ARBA" id="ARBA00048138"/>
    </source>
</evidence>
<dbReference type="EC" id="3.1.3.3" evidence="4"/>
<dbReference type="SUPFAM" id="SSF56784">
    <property type="entry name" value="HAD-like"/>
    <property type="match status" value="1"/>
</dbReference>
<evidence type="ECO:0000313" key="14">
    <source>
        <dbReference type="Proteomes" id="UP000277858"/>
    </source>
</evidence>